<organism evidence="5 6">
    <name type="scientific">Methanocalculus taiwanensis</name>
    <dbReference type="NCBI Taxonomy" id="106207"/>
    <lineage>
        <taxon>Archaea</taxon>
        <taxon>Methanobacteriati</taxon>
        <taxon>Methanobacteriota</taxon>
        <taxon>Stenosarchaea group</taxon>
        <taxon>Methanomicrobia</taxon>
        <taxon>Methanomicrobiales</taxon>
        <taxon>Methanocalculaceae</taxon>
        <taxon>Methanocalculus</taxon>
    </lineage>
</organism>
<dbReference type="PROSITE" id="PS50112">
    <property type="entry name" value="PAS"/>
    <property type="match status" value="1"/>
</dbReference>
<dbReference type="InterPro" id="IPR011006">
    <property type="entry name" value="CheY-like_superfamily"/>
</dbReference>
<feature type="domain" description="PAC" evidence="4">
    <location>
        <begin position="210"/>
        <end position="262"/>
    </location>
</feature>
<keyword evidence="6" id="KW-1185">Reference proteome</keyword>
<dbReference type="Proteomes" id="UP001524383">
    <property type="component" value="Unassembled WGS sequence"/>
</dbReference>
<dbReference type="PANTHER" id="PTHR44757:SF4">
    <property type="entry name" value="DIGUANYLATE CYCLASE DGCE-RELATED"/>
    <property type="match status" value="1"/>
</dbReference>
<dbReference type="SMART" id="SM00091">
    <property type="entry name" value="PAS"/>
    <property type="match status" value="2"/>
</dbReference>
<dbReference type="CDD" id="cd17534">
    <property type="entry name" value="REC_DC-like"/>
    <property type="match status" value="1"/>
</dbReference>
<dbReference type="InterPro" id="IPR001789">
    <property type="entry name" value="Sig_transdc_resp-reg_receiver"/>
</dbReference>
<dbReference type="EMBL" id="VOTZ01000007">
    <property type="protein sequence ID" value="MCQ1538225.1"/>
    <property type="molecule type" value="Genomic_DNA"/>
</dbReference>
<dbReference type="SUPFAM" id="SSF55785">
    <property type="entry name" value="PYP-like sensor domain (PAS domain)"/>
    <property type="match status" value="2"/>
</dbReference>
<evidence type="ECO:0000259" key="3">
    <source>
        <dbReference type="PROSITE" id="PS50112"/>
    </source>
</evidence>
<dbReference type="Pfam" id="PF00989">
    <property type="entry name" value="PAS"/>
    <property type="match status" value="1"/>
</dbReference>
<dbReference type="NCBIfam" id="TIGR00229">
    <property type="entry name" value="sensory_box"/>
    <property type="match status" value="2"/>
</dbReference>
<reference evidence="5 6" key="1">
    <citation type="submission" date="2019-08" db="EMBL/GenBank/DDBJ databases">
        <authorList>
            <person name="Chen S.-C."/>
            <person name="Lai M.-C."/>
            <person name="You Y.-T."/>
        </authorList>
    </citation>
    <scope>NUCLEOTIDE SEQUENCE [LARGE SCALE GENOMIC DNA]</scope>
    <source>
        <strain evidence="5 6">P2F9704a</strain>
    </source>
</reference>
<dbReference type="InterPro" id="IPR001610">
    <property type="entry name" value="PAC"/>
</dbReference>
<sequence>MVEYQIWIVEDESIVAIDLKGRLQAMGYRVPGISNNAEDAIEEIRTHRPDLVLMDIVLKGEMDGIAAAAIIKEEMDIPVVYLTAYSEDSTVSRAKLTEPFGYILKPFMERDLRIAIEIALYKSSMEKRLRESERWLKTTIRSMGEGIIATDTGGLIRFMNPVAIDLTGVSEEQVIGRPSRTAFQIEIGSTGEDAPDPVMRALIDQEAVRSNSHVVLISLDGTRRNIEYTATPILDEKGRFTGAVLIFRDITDRIRIEEELRCHREHLEELVAERTTELRKVNTRLEQTLHYIDMAEKKWVEEALVSEVTDGYSTKPVLPEGLISIDSGCTVLLINYAAEEITGWTQKEASDHHLSSVLVLEDLMGSSIDCPFDTLFGTAHKLPSKKDCILISRDGCRLPVLIGIEPFRDHCGEVTGATVSIKRK</sequence>
<evidence type="ECO:0000313" key="6">
    <source>
        <dbReference type="Proteomes" id="UP001524383"/>
    </source>
</evidence>
<dbReference type="PROSITE" id="PS50113">
    <property type="entry name" value="PAC"/>
    <property type="match status" value="1"/>
</dbReference>
<protein>
    <submittedName>
        <fullName evidence="5">PAS domain S-box protein</fullName>
    </submittedName>
</protein>
<dbReference type="SMART" id="SM00086">
    <property type="entry name" value="PAC"/>
    <property type="match status" value="1"/>
</dbReference>
<dbReference type="AlphaFoldDB" id="A0ABD4TK76"/>
<accession>A0ABD4TK76</accession>
<name>A0ABD4TK76_9EURY</name>
<dbReference type="PANTHER" id="PTHR44757">
    <property type="entry name" value="DIGUANYLATE CYCLASE DGCP"/>
    <property type="match status" value="1"/>
</dbReference>
<dbReference type="PROSITE" id="PS50110">
    <property type="entry name" value="RESPONSE_REGULATORY"/>
    <property type="match status" value="1"/>
</dbReference>
<dbReference type="Gene3D" id="3.40.50.2300">
    <property type="match status" value="1"/>
</dbReference>
<proteinExistence type="predicted"/>
<evidence type="ECO:0000259" key="4">
    <source>
        <dbReference type="PROSITE" id="PS50113"/>
    </source>
</evidence>
<dbReference type="SUPFAM" id="SSF52172">
    <property type="entry name" value="CheY-like"/>
    <property type="match status" value="1"/>
</dbReference>
<gene>
    <name evidence="5" type="ORF">FTO68_04365</name>
</gene>
<dbReference type="Gene3D" id="3.30.450.20">
    <property type="entry name" value="PAS domain"/>
    <property type="match status" value="2"/>
</dbReference>
<keyword evidence="1" id="KW-0597">Phosphoprotein</keyword>
<evidence type="ECO:0000256" key="1">
    <source>
        <dbReference type="PROSITE-ProRule" id="PRU00169"/>
    </source>
</evidence>
<dbReference type="SMART" id="SM00448">
    <property type="entry name" value="REC"/>
    <property type="match status" value="1"/>
</dbReference>
<feature type="domain" description="PAS" evidence="3">
    <location>
        <begin position="132"/>
        <end position="177"/>
    </location>
</feature>
<dbReference type="RefSeq" id="WP_255332168.1">
    <property type="nucleotide sequence ID" value="NZ_VOTZ01000007.1"/>
</dbReference>
<dbReference type="InterPro" id="IPR035965">
    <property type="entry name" value="PAS-like_dom_sf"/>
</dbReference>
<evidence type="ECO:0000259" key="2">
    <source>
        <dbReference type="PROSITE" id="PS50110"/>
    </source>
</evidence>
<dbReference type="CDD" id="cd00130">
    <property type="entry name" value="PAS"/>
    <property type="match status" value="2"/>
</dbReference>
<evidence type="ECO:0000313" key="5">
    <source>
        <dbReference type="EMBL" id="MCQ1538225.1"/>
    </source>
</evidence>
<comment type="caution">
    <text evidence="5">The sequence shown here is derived from an EMBL/GenBank/DDBJ whole genome shotgun (WGS) entry which is preliminary data.</text>
</comment>
<dbReference type="InterPro" id="IPR000014">
    <property type="entry name" value="PAS"/>
</dbReference>
<dbReference type="InterPro" id="IPR000700">
    <property type="entry name" value="PAS-assoc_C"/>
</dbReference>
<dbReference type="Pfam" id="PF00072">
    <property type="entry name" value="Response_reg"/>
    <property type="match status" value="1"/>
</dbReference>
<dbReference type="InterPro" id="IPR013767">
    <property type="entry name" value="PAS_fold"/>
</dbReference>
<feature type="domain" description="Response regulatory" evidence="2">
    <location>
        <begin position="5"/>
        <end position="120"/>
    </location>
</feature>
<dbReference type="InterPro" id="IPR052155">
    <property type="entry name" value="Biofilm_reg_signaling"/>
</dbReference>
<feature type="modified residue" description="4-aspartylphosphate" evidence="1">
    <location>
        <position position="55"/>
    </location>
</feature>